<dbReference type="OrthoDB" id="1681403at2"/>
<feature type="transmembrane region" description="Helical" evidence="1">
    <location>
        <begin position="137"/>
        <end position="156"/>
    </location>
</feature>
<feature type="domain" description="DUF5683" evidence="2">
    <location>
        <begin position="2"/>
        <end position="35"/>
    </location>
</feature>
<dbReference type="Proteomes" id="UP000012283">
    <property type="component" value="Unassembled WGS sequence"/>
</dbReference>
<keyword evidence="1" id="KW-0812">Transmembrane</keyword>
<dbReference type="AlphaFoldDB" id="N4WBP9"/>
<dbReference type="RefSeq" id="WP_003465256.1">
    <property type="nucleotide sequence ID" value="NZ_APML01000016.1"/>
</dbReference>
<gene>
    <name evidence="3" type="ORF">J416_04126</name>
</gene>
<protein>
    <recommendedName>
        <fullName evidence="2">DUF5683 domain-containing protein</fullName>
    </recommendedName>
</protein>
<evidence type="ECO:0000313" key="3">
    <source>
        <dbReference type="EMBL" id="ENH97723.1"/>
    </source>
</evidence>
<keyword evidence="4" id="KW-1185">Reference proteome</keyword>
<dbReference type="eggNOG" id="ENOG503284B">
    <property type="taxonomic scope" value="Bacteria"/>
</dbReference>
<dbReference type="PATRIC" id="fig|1308866.3.peg.836"/>
<keyword evidence="1" id="KW-0472">Membrane</keyword>
<comment type="caution">
    <text evidence="3">The sequence shown here is derived from an EMBL/GenBank/DDBJ whole genome shotgun (WGS) entry which is preliminary data.</text>
</comment>
<dbReference type="EMBL" id="APML01000016">
    <property type="protein sequence ID" value="ENH97723.1"/>
    <property type="molecule type" value="Genomic_DNA"/>
</dbReference>
<accession>N4WBP9</accession>
<reference evidence="3 4" key="1">
    <citation type="submission" date="2013-03" db="EMBL/GenBank/DDBJ databases">
        <title>Draft genome sequence of Gracibacillus halophilus YIM-C55.5, a moderately halophilic and thermophilic organism from the Xiaochaidamu salt lake.</title>
        <authorList>
            <person name="Sugumar T."/>
            <person name="Polireddy D.R."/>
            <person name="Antony A."/>
            <person name="Madhava Y.R."/>
            <person name="Sivakumar N."/>
        </authorList>
    </citation>
    <scope>NUCLEOTIDE SEQUENCE [LARGE SCALE GENOMIC DNA]</scope>
    <source>
        <strain evidence="3 4">YIM-C55.5</strain>
    </source>
</reference>
<dbReference type="Pfam" id="PF18935">
    <property type="entry name" value="DUF5683"/>
    <property type="match status" value="1"/>
</dbReference>
<name>N4WBP9_9BACI</name>
<sequence>MKKSPISALFWSMAFPGLGQLYNKEYIKGLVLMGLEIYFNVMSNINMSLIYTINLEIHKALTVANIEWGLFYPSIYAFSMWDAFNRAKDINHIHDIENGNSTMSKERTYYTGLFLGLVIGMVLGLSINFLISPVLSGVLTGFIGAICGNFVEGLYVKHKNTN</sequence>
<evidence type="ECO:0000313" key="4">
    <source>
        <dbReference type="Proteomes" id="UP000012283"/>
    </source>
</evidence>
<keyword evidence="1" id="KW-1133">Transmembrane helix</keyword>
<feature type="transmembrane region" description="Helical" evidence="1">
    <location>
        <begin position="109"/>
        <end position="131"/>
    </location>
</feature>
<organism evidence="3 4">
    <name type="scientific">Gracilibacillus halophilus YIM-C55.5</name>
    <dbReference type="NCBI Taxonomy" id="1308866"/>
    <lineage>
        <taxon>Bacteria</taxon>
        <taxon>Bacillati</taxon>
        <taxon>Bacillota</taxon>
        <taxon>Bacilli</taxon>
        <taxon>Bacillales</taxon>
        <taxon>Bacillaceae</taxon>
        <taxon>Gracilibacillus</taxon>
    </lineage>
</organism>
<dbReference type="InterPro" id="IPR043738">
    <property type="entry name" value="DUF5683"/>
</dbReference>
<evidence type="ECO:0000259" key="2">
    <source>
        <dbReference type="Pfam" id="PF18935"/>
    </source>
</evidence>
<proteinExistence type="predicted"/>
<evidence type="ECO:0000256" key="1">
    <source>
        <dbReference type="SAM" id="Phobius"/>
    </source>
</evidence>
<dbReference type="STRING" id="1308866.J416_04126"/>